<dbReference type="Gene3D" id="1.10.10.10">
    <property type="entry name" value="Winged helix-like DNA-binding domain superfamily/Winged helix DNA-binding domain"/>
    <property type="match status" value="1"/>
</dbReference>
<evidence type="ECO:0000313" key="2">
    <source>
        <dbReference type="EMBL" id="QAT84279.1"/>
    </source>
</evidence>
<dbReference type="SMART" id="SM00347">
    <property type="entry name" value="HTH_MARR"/>
    <property type="match status" value="1"/>
</dbReference>
<dbReference type="InterPro" id="IPR036388">
    <property type="entry name" value="WH-like_DNA-bd_sf"/>
</dbReference>
<dbReference type="PANTHER" id="PTHR33164:SF43">
    <property type="entry name" value="HTH-TYPE TRANSCRIPTIONAL REPRESSOR YETL"/>
    <property type="match status" value="1"/>
</dbReference>
<proteinExistence type="predicted"/>
<dbReference type="Pfam" id="PF12802">
    <property type="entry name" value="MarR_2"/>
    <property type="match status" value="1"/>
</dbReference>
<dbReference type="PRINTS" id="PR00598">
    <property type="entry name" value="HTHMARR"/>
</dbReference>
<dbReference type="InterPro" id="IPR000835">
    <property type="entry name" value="HTH_MarR-typ"/>
</dbReference>
<dbReference type="SUPFAM" id="SSF46785">
    <property type="entry name" value="Winged helix' DNA-binding domain"/>
    <property type="match status" value="1"/>
</dbReference>
<reference evidence="2 3" key="1">
    <citation type="submission" date="2018-12" db="EMBL/GenBank/DDBJ databases">
        <title>Complete Genome Sequence of the Corallopyronin A producing Myxobacterium Corallococcus coralloides B035.</title>
        <authorList>
            <person name="Bouhired S.M."/>
            <person name="Rupp O."/>
            <person name="Blom J."/>
            <person name="Schaeberle T.F."/>
            <person name="Kehraus S."/>
            <person name="Schiefer A."/>
            <person name="Pfarr K."/>
            <person name="Goesmann A."/>
            <person name="Hoerauf A."/>
            <person name="Koenig G.M."/>
        </authorList>
    </citation>
    <scope>NUCLEOTIDE SEQUENCE [LARGE SCALE GENOMIC DNA]</scope>
    <source>
        <strain evidence="2 3">B035</strain>
    </source>
</reference>
<dbReference type="PROSITE" id="PS50995">
    <property type="entry name" value="HTH_MARR_2"/>
    <property type="match status" value="1"/>
</dbReference>
<dbReference type="GO" id="GO:0006950">
    <property type="term" value="P:response to stress"/>
    <property type="evidence" value="ECO:0007669"/>
    <property type="project" value="TreeGrafter"/>
</dbReference>
<evidence type="ECO:0000313" key="3">
    <source>
        <dbReference type="Proteomes" id="UP000288758"/>
    </source>
</evidence>
<dbReference type="AlphaFoldDB" id="A0A410RQV8"/>
<dbReference type="InterPro" id="IPR036390">
    <property type="entry name" value="WH_DNA-bd_sf"/>
</dbReference>
<dbReference type="InterPro" id="IPR039422">
    <property type="entry name" value="MarR/SlyA-like"/>
</dbReference>
<protein>
    <submittedName>
        <fullName evidence="2">MarR family transcriptional regulator</fullName>
    </submittedName>
</protein>
<sequence>MSRIDPAKIWSLNYNLLMSVIAGVSPDISGLGLDTKELFVLAQVEEHPYPAELAATLSMPKPTITVYVKRLEAAGFLRRELDAEDLRRHRLQVTPAGRKVTAKGLAMLSEAFGARLGRLSVAEQAELRSLLEKMS</sequence>
<dbReference type="GO" id="GO:0003700">
    <property type="term" value="F:DNA-binding transcription factor activity"/>
    <property type="evidence" value="ECO:0007669"/>
    <property type="project" value="InterPro"/>
</dbReference>
<organism evidence="2 3">
    <name type="scientific">Corallococcus coralloides</name>
    <name type="common">Myxococcus coralloides</name>
    <dbReference type="NCBI Taxonomy" id="184914"/>
    <lineage>
        <taxon>Bacteria</taxon>
        <taxon>Pseudomonadati</taxon>
        <taxon>Myxococcota</taxon>
        <taxon>Myxococcia</taxon>
        <taxon>Myxococcales</taxon>
        <taxon>Cystobacterineae</taxon>
        <taxon>Myxococcaceae</taxon>
        <taxon>Corallococcus</taxon>
    </lineage>
</organism>
<evidence type="ECO:0000259" key="1">
    <source>
        <dbReference type="PROSITE" id="PS50995"/>
    </source>
</evidence>
<name>A0A410RQV8_CORCK</name>
<feature type="domain" description="HTH marR-type" evidence="1">
    <location>
        <begin position="1"/>
        <end position="135"/>
    </location>
</feature>
<dbReference type="PANTHER" id="PTHR33164">
    <property type="entry name" value="TRANSCRIPTIONAL REGULATOR, MARR FAMILY"/>
    <property type="match status" value="1"/>
</dbReference>
<dbReference type="EMBL" id="CP034669">
    <property type="protein sequence ID" value="QAT84279.1"/>
    <property type="molecule type" value="Genomic_DNA"/>
</dbReference>
<gene>
    <name evidence="2" type="ORF">EJ065_2707</name>
</gene>
<dbReference type="RefSeq" id="WP_205694798.1">
    <property type="nucleotide sequence ID" value="NZ_CP034669.1"/>
</dbReference>
<accession>A0A410RQV8</accession>
<dbReference type="Proteomes" id="UP000288758">
    <property type="component" value="Chromosome"/>
</dbReference>